<evidence type="ECO:0000256" key="3">
    <source>
        <dbReference type="ARBA" id="ARBA00022617"/>
    </source>
</evidence>
<dbReference type="PRINTS" id="PR00463">
    <property type="entry name" value="EP450I"/>
</dbReference>
<protein>
    <submittedName>
        <fullName evidence="10">Cytochrome P450</fullName>
    </submittedName>
</protein>
<dbReference type="OrthoDB" id="1470350at2759"/>
<keyword evidence="6 8" id="KW-0408">Iron</keyword>
<dbReference type="GO" id="GO:0016705">
    <property type="term" value="F:oxidoreductase activity, acting on paired donors, with incorporation or reduction of molecular oxygen"/>
    <property type="evidence" value="ECO:0007669"/>
    <property type="project" value="InterPro"/>
</dbReference>
<name>A0A6A6HAL5_VIRVR</name>
<reference evidence="10" key="1">
    <citation type="journal article" date="2020" name="Stud. Mycol.">
        <title>101 Dothideomycetes genomes: a test case for predicting lifestyles and emergence of pathogens.</title>
        <authorList>
            <person name="Haridas S."/>
            <person name="Albert R."/>
            <person name="Binder M."/>
            <person name="Bloem J."/>
            <person name="Labutti K."/>
            <person name="Salamov A."/>
            <person name="Andreopoulos B."/>
            <person name="Baker S."/>
            <person name="Barry K."/>
            <person name="Bills G."/>
            <person name="Bluhm B."/>
            <person name="Cannon C."/>
            <person name="Castanera R."/>
            <person name="Culley D."/>
            <person name="Daum C."/>
            <person name="Ezra D."/>
            <person name="Gonzalez J."/>
            <person name="Henrissat B."/>
            <person name="Kuo A."/>
            <person name="Liang C."/>
            <person name="Lipzen A."/>
            <person name="Lutzoni F."/>
            <person name="Magnuson J."/>
            <person name="Mondo S."/>
            <person name="Nolan M."/>
            <person name="Ohm R."/>
            <person name="Pangilinan J."/>
            <person name="Park H.-J."/>
            <person name="Ramirez L."/>
            <person name="Alfaro M."/>
            <person name="Sun H."/>
            <person name="Tritt A."/>
            <person name="Yoshinaga Y."/>
            <person name="Zwiers L.-H."/>
            <person name="Turgeon B."/>
            <person name="Goodwin S."/>
            <person name="Spatafora J."/>
            <person name="Crous P."/>
            <person name="Grigoriev I."/>
        </authorList>
    </citation>
    <scope>NUCLEOTIDE SEQUENCE</scope>
    <source>
        <strain evidence="10">Tuck. ex Michener</strain>
    </source>
</reference>
<gene>
    <name evidence="10" type="ORF">EV356DRAFT_576252</name>
</gene>
<dbReference type="PANTHER" id="PTHR24287:SF1">
    <property type="entry name" value="P450, PUTATIVE (EUROFUNG)-RELATED"/>
    <property type="match status" value="1"/>
</dbReference>
<accession>A0A6A6HAL5</accession>
<keyword evidence="3 8" id="KW-0349">Heme</keyword>
<dbReference type="Proteomes" id="UP000800092">
    <property type="component" value="Unassembled WGS sequence"/>
</dbReference>
<evidence type="ECO:0000256" key="9">
    <source>
        <dbReference type="RuleBase" id="RU000461"/>
    </source>
</evidence>
<evidence type="ECO:0000256" key="2">
    <source>
        <dbReference type="ARBA" id="ARBA00010617"/>
    </source>
</evidence>
<dbReference type="GO" id="GO:0004497">
    <property type="term" value="F:monooxygenase activity"/>
    <property type="evidence" value="ECO:0007669"/>
    <property type="project" value="UniProtKB-KW"/>
</dbReference>
<dbReference type="EMBL" id="ML991794">
    <property type="protein sequence ID" value="KAF2235067.1"/>
    <property type="molecule type" value="Genomic_DNA"/>
</dbReference>
<evidence type="ECO:0000313" key="11">
    <source>
        <dbReference type="Proteomes" id="UP000800092"/>
    </source>
</evidence>
<dbReference type="PANTHER" id="PTHR24287">
    <property type="entry name" value="P450, PUTATIVE (EUROFUNG)-RELATED"/>
    <property type="match status" value="1"/>
</dbReference>
<dbReference type="GO" id="GO:0005506">
    <property type="term" value="F:iron ion binding"/>
    <property type="evidence" value="ECO:0007669"/>
    <property type="project" value="InterPro"/>
</dbReference>
<dbReference type="Pfam" id="PF00067">
    <property type="entry name" value="p450"/>
    <property type="match status" value="1"/>
</dbReference>
<comment type="similarity">
    <text evidence="2 9">Belongs to the cytochrome P450 family.</text>
</comment>
<keyword evidence="4 8" id="KW-0479">Metal-binding</keyword>
<evidence type="ECO:0000256" key="5">
    <source>
        <dbReference type="ARBA" id="ARBA00023002"/>
    </source>
</evidence>
<dbReference type="PROSITE" id="PS00086">
    <property type="entry name" value="CYTOCHROME_P450"/>
    <property type="match status" value="1"/>
</dbReference>
<evidence type="ECO:0000256" key="4">
    <source>
        <dbReference type="ARBA" id="ARBA00022723"/>
    </source>
</evidence>
<dbReference type="InterPro" id="IPR017972">
    <property type="entry name" value="Cyt_P450_CS"/>
</dbReference>
<dbReference type="GO" id="GO:0020037">
    <property type="term" value="F:heme binding"/>
    <property type="evidence" value="ECO:0007669"/>
    <property type="project" value="InterPro"/>
</dbReference>
<keyword evidence="5 9" id="KW-0560">Oxidoreductase</keyword>
<dbReference type="PRINTS" id="PR00385">
    <property type="entry name" value="P450"/>
</dbReference>
<dbReference type="CDD" id="cd11063">
    <property type="entry name" value="CYP52"/>
    <property type="match status" value="1"/>
</dbReference>
<evidence type="ECO:0000256" key="6">
    <source>
        <dbReference type="ARBA" id="ARBA00023004"/>
    </source>
</evidence>
<feature type="binding site" description="axial binding residue" evidence="8">
    <location>
        <position position="381"/>
    </location>
    <ligand>
        <name>heme</name>
        <dbReference type="ChEBI" id="CHEBI:30413"/>
    </ligand>
    <ligandPart>
        <name>Fe</name>
        <dbReference type="ChEBI" id="CHEBI:18248"/>
    </ligandPart>
</feature>
<dbReference type="AlphaFoldDB" id="A0A6A6HAL5"/>
<dbReference type="InterPro" id="IPR047146">
    <property type="entry name" value="Cyt_P450_E_CYP52_fungi"/>
</dbReference>
<evidence type="ECO:0000256" key="1">
    <source>
        <dbReference type="ARBA" id="ARBA00001971"/>
    </source>
</evidence>
<comment type="cofactor">
    <cofactor evidence="1 8">
        <name>heme</name>
        <dbReference type="ChEBI" id="CHEBI:30413"/>
    </cofactor>
</comment>
<keyword evidence="7 9" id="KW-0503">Monooxygenase</keyword>
<evidence type="ECO:0000256" key="8">
    <source>
        <dbReference type="PIRSR" id="PIRSR602401-1"/>
    </source>
</evidence>
<dbReference type="InterPro" id="IPR001128">
    <property type="entry name" value="Cyt_P450"/>
</dbReference>
<evidence type="ECO:0000313" key="10">
    <source>
        <dbReference type="EMBL" id="KAF2235067.1"/>
    </source>
</evidence>
<dbReference type="Gene3D" id="1.10.630.10">
    <property type="entry name" value="Cytochrome P450"/>
    <property type="match status" value="1"/>
</dbReference>
<dbReference type="InterPro" id="IPR002401">
    <property type="entry name" value="Cyt_P450_E_grp-I"/>
</dbReference>
<dbReference type="SUPFAM" id="SSF48264">
    <property type="entry name" value="Cytochrome P450"/>
    <property type="match status" value="1"/>
</dbReference>
<sequence>MPQLGIEIVGPSGRHGDFRSQACRWEVRLGVISEPENIKAILSTQFNDFELGPKRYRDFSPFLGNGIFTIDGPAWKHSRELLRPNFTKLQLDSNLDTLEVHVEHLLAKIPRDRSTVDLQQLFFKLTMDASTEFLFGVSTNSLLSTSQDFGEAFSAAFEEAQWGVSLRPRLGKLNDFYTNRTFIQACKVVHQFVDELVQRALSSSKALNAEKSSYCFLQELAKDVKDRQELRDHAINILIAGRDTTAGLLATTFFILARRHDVWTELRRSVETLQGRKPKLEELKDMKYLQFILKEVLRLYPTTPLNNRHAARDTSLPVGGGPDGKSRVLIRKNQRVTYAVYAMHRREDLFGSDAAEFRPERWETLRPGWNYLPFNGGPRTCLGQQFALTESAYVIVRLMQEFSDIEARDSAPFTEMLVLHT</sequence>
<keyword evidence="11" id="KW-1185">Reference proteome</keyword>
<evidence type="ECO:0000256" key="7">
    <source>
        <dbReference type="ARBA" id="ARBA00023033"/>
    </source>
</evidence>
<organism evidence="10 11">
    <name type="scientific">Viridothelium virens</name>
    <name type="common">Speckled blister lichen</name>
    <name type="synonym">Trypethelium virens</name>
    <dbReference type="NCBI Taxonomy" id="1048519"/>
    <lineage>
        <taxon>Eukaryota</taxon>
        <taxon>Fungi</taxon>
        <taxon>Dikarya</taxon>
        <taxon>Ascomycota</taxon>
        <taxon>Pezizomycotina</taxon>
        <taxon>Dothideomycetes</taxon>
        <taxon>Dothideomycetes incertae sedis</taxon>
        <taxon>Trypetheliales</taxon>
        <taxon>Trypetheliaceae</taxon>
        <taxon>Viridothelium</taxon>
    </lineage>
</organism>
<dbReference type="InterPro" id="IPR036396">
    <property type="entry name" value="Cyt_P450_sf"/>
</dbReference>
<proteinExistence type="inferred from homology"/>